<protein>
    <submittedName>
        <fullName evidence="1">Uncharacterized protein</fullName>
    </submittedName>
</protein>
<keyword evidence="2" id="KW-1185">Reference proteome</keyword>
<sequence>MASTAAAKVPTTGGTRGSYSRFKSPAVPSTTAPVKKAVKSTTTSVSPAAAVAQGSVNATGNDSPFLDVANGPDPSFPIPQPSAQLPDYAALAPPLDLPPPSKKSAYSVYLADSPGFDSPAESVSWATSFHGLSAKPYEKEVAQVLMRPLSVKDIEIKPGRISLASVARGEQEYFSPDGVPTAIEASKSNALMRCCKDLGIASELWDPTFIKEFKKKYCVDVMVEHVTSKKKRKLWRKKEDKFEYPYKEL</sequence>
<dbReference type="Proteomes" id="UP001241377">
    <property type="component" value="Unassembled WGS sequence"/>
</dbReference>
<evidence type="ECO:0000313" key="2">
    <source>
        <dbReference type="Proteomes" id="UP001241377"/>
    </source>
</evidence>
<name>A0ACC2VS68_9TREE</name>
<accession>A0ACC2VS68</accession>
<dbReference type="EMBL" id="JASBWR010000052">
    <property type="protein sequence ID" value="KAJ9102278.1"/>
    <property type="molecule type" value="Genomic_DNA"/>
</dbReference>
<proteinExistence type="predicted"/>
<evidence type="ECO:0000313" key="1">
    <source>
        <dbReference type="EMBL" id="KAJ9102278.1"/>
    </source>
</evidence>
<gene>
    <name evidence="1" type="ORF">QFC19_004826</name>
</gene>
<reference evidence="1" key="1">
    <citation type="submission" date="2023-04" db="EMBL/GenBank/DDBJ databases">
        <title>Draft Genome sequencing of Naganishia species isolated from polar environments using Oxford Nanopore Technology.</title>
        <authorList>
            <person name="Leo P."/>
            <person name="Venkateswaran K."/>
        </authorList>
    </citation>
    <scope>NUCLEOTIDE SEQUENCE</scope>
    <source>
        <strain evidence="1">MNA-CCFEE 5261</strain>
    </source>
</reference>
<comment type="caution">
    <text evidence="1">The sequence shown here is derived from an EMBL/GenBank/DDBJ whole genome shotgun (WGS) entry which is preliminary data.</text>
</comment>
<organism evidence="1 2">
    <name type="scientific">Naganishia cerealis</name>
    <dbReference type="NCBI Taxonomy" id="610337"/>
    <lineage>
        <taxon>Eukaryota</taxon>
        <taxon>Fungi</taxon>
        <taxon>Dikarya</taxon>
        <taxon>Basidiomycota</taxon>
        <taxon>Agaricomycotina</taxon>
        <taxon>Tremellomycetes</taxon>
        <taxon>Filobasidiales</taxon>
        <taxon>Filobasidiaceae</taxon>
        <taxon>Naganishia</taxon>
    </lineage>
</organism>